<dbReference type="Proteomes" id="UP000567067">
    <property type="component" value="Unassembled WGS sequence"/>
</dbReference>
<accession>A0A7W3SV23</accession>
<evidence type="ECO:0000313" key="2">
    <source>
        <dbReference type="Proteomes" id="UP000567067"/>
    </source>
</evidence>
<protein>
    <submittedName>
        <fullName evidence="1">Uncharacterized protein</fullName>
    </submittedName>
</protein>
<gene>
    <name evidence="1" type="ORF">FHR92_002976</name>
</gene>
<proteinExistence type="predicted"/>
<dbReference type="AlphaFoldDB" id="A0A7W3SV23"/>
<organism evidence="1 2">
    <name type="scientific">Fontibacillus solani</name>
    <dbReference type="NCBI Taxonomy" id="1572857"/>
    <lineage>
        <taxon>Bacteria</taxon>
        <taxon>Bacillati</taxon>
        <taxon>Bacillota</taxon>
        <taxon>Bacilli</taxon>
        <taxon>Bacillales</taxon>
        <taxon>Paenibacillaceae</taxon>
        <taxon>Fontibacillus</taxon>
    </lineage>
</organism>
<dbReference type="EMBL" id="JACJIP010000019">
    <property type="protein sequence ID" value="MBA9086498.1"/>
    <property type="molecule type" value="Genomic_DNA"/>
</dbReference>
<dbReference type="RefSeq" id="WP_182536681.1">
    <property type="nucleotide sequence ID" value="NZ_JACJIP010000019.1"/>
</dbReference>
<keyword evidence="2" id="KW-1185">Reference proteome</keyword>
<name>A0A7W3SV23_9BACL</name>
<sequence length="86" mass="9684">MKPKTLHDWGDSQSLYEFLQVGDTVGEDVADFFLNQVPPAFLSSNVIQLGECADYRHDRPVFATVKRENSQWKYAGLCYIGGEDPA</sequence>
<comment type="caution">
    <text evidence="1">The sequence shown here is derived from an EMBL/GenBank/DDBJ whole genome shotgun (WGS) entry which is preliminary data.</text>
</comment>
<reference evidence="1 2" key="1">
    <citation type="submission" date="2020-08" db="EMBL/GenBank/DDBJ databases">
        <title>Genomic Encyclopedia of Type Strains, Phase III (KMG-III): the genomes of soil and plant-associated and newly described type strains.</title>
        <authorList>
            <person name="Whitman W."/>
        </authorList>
    </citation>
    <scope>NUCLEOTIDE SEQUENCE [LARGE SCALE GENOMIC DNA]</scope>
    <source>
        <strain evidence="1 2">CECT 8693</strain>
    </source>
</reference>
<evidence type="ECO:0000313" key="1">
    <source>
        <dbReference type="EMBL" id="MBA9086498.1"/>
    </source>
</evidence>